<dbReference type="RefSeq" id="WP_112273439.1">
    <property type="nucleotide sequence ID" value="NZ_SWMS01000002.1"/>
</dbReference>
<feature type="compositionally biased region" description="Low complexity" evidence="1">
    <location>
        <begin position="52"/>
        <end position="66"/>
    </location>
</feature>
<reference evidence="2 3" key="1">
    <citation type="journal article" date="2015" name="Antonie Van Leeuwenhoek">
        <title>Prauserella endophytica sp. nov., an endophytic actinobacterium isolated from Tamarix taklamakanensis.</title>
        <authorList>
            <person name="Liu J.M."/>
            <person name="Habden X."/>
            <person name="Guo L."/>
            <person name="Tuo L."/>
            <person name="Jiang Z.K."/>
            <person name="Liu S.W."/>
            <person name="Liu X.F."/>
            <person name="Chen L."/>
            <person name="Li R.F."/>
            <person name="Zhang Y.Q."/>
            <person name="Sun C.H."/>
        </authorList>
    </citation>
    <scope>NUCLEOTIDE SEQUENCE [LARGE SCALE GENOMIC DNA]</scope>
    <source>
        <strain evidence="2 3">CGMCC 4.7182</strain>
    </source>
</reference>
<evidence type="ECO:0000313" key="2">
    <source>
        <dbReference type="EMBL" id="TKG72506.1"/>
    </source>
</evidence>
<protein>
    <submittedName>
        <fullName evidence="2">Uncharacterized protein</fullName>
    </submittedName>
</protein>
<proteinExistence type="predicted"/>
<accession>A0ABY2SAG6</accession>
<name>A0ABY2SAG6_9PSEU</name>
<evidence type="ECO:0000313" key="3">
    <source>
        <dbReference type="Proteomes" id="UP000309992"/>
    </source>
</evidence>
<dbReference type="Proteomes" id="UP000309992">
    <property type="component" value="Unassembled WGS sequence"/>
</dbReference>
<dbReference type="EMBL" id="SWMS01000002">
    <property type="protein sequence ID" value="TKG72506.1"/>
    <property type="molecule type" value="Genomic_DNA"/>
</dbReference>
<sequence length="66" mass="6666">MSGDHAAGSRHGGEGESTPLFDQIVGRHGWPLADESDPDAVAGEVDEPGEVAASAAAATQAEPVRQ</sequence>
<evidence type="ECO:0000256" key="1">
    <source>
        <dbReference type="SAM" id="MobiDB-lite"/>
    </source>
</evidence>
<comment type="caution">
    <text evidence="2">The sequence shown here is derived from an EMBL/GenBank/DDBJ whole genome shotgun (WGS) entry which is preliminary data.</text>
</comment>
<gene>
    <name evidence="2" type="ORF">FCN18_04430</name>
</gene>
<keyword evidence="3" id="KW-1185">Reference proteome</keyword>
<organism evidence="2 3">
    <name type="scientific">Prauserella endophytica</name>
    <dbReference type="NCBI Taxonomy" id="1592324"/>
    <lineage>
        <taxon>Bacteria</taxon>
        <taxon>Bacillati</taxon>
        <taxon>Actinomycetota</taxon>
        <taxon>Actinomycetes</taxon>
        <taxon>Pseudonocardiales</taxon>
        <taxon>Pseudonocardiaceae</taxon>
        <taxon>Prauserella</taxon>
        <taxon>Prauserella coralliicola group</taxon>
    </lineage>
</organism>
<feature type="region of interest" description="Disordered" evidence="1">
    <location>
        <begin position="1"/>
        <end position="66"/>
    </location>
</feature>
<feature type="compositionally biased region" description="Acidic residues" evidence="1">
    <location>
        <begin position="34"/>
        <end position="49"/>
    </location>
</feature>